<evidence type="ECO:0000313" key="3">
    <source>
        <dbReference type="Proteomes" id="UP000035352"/>
    </source>
</evidence>
<dbReference type="AlphaFoldDB" id="A0A0G3BMJ3"/>
<feature type="transmembrane region" description="Helical" evidence="1">
    <location>
        <begin position="131"/>
        <end position="149"/>
    </location>
</feature>
<sequence>MPGEAHVKWFSKVVNCVSSPLDIAQVVASPLFAALFCAALVVMATVFTVDKQVRRRCKGRPPPALLSGASGAAAASALLRAGVAVYFVCVPWYAQDRPFLLTPELTSGAAWVPAVQLTVAVAVLWRSSVPVAAAGIGVLYACAVWSYGWFHLLDYLYFVGIAAFLVLDALQRDTSAVLRFDLLRLSVGFSLMWVSIEKWVYPEWSYDLLEHQLRQVTMGLDSQFVVMSAGFVEFCLAFLLVFGGLSARVSSLVLLALLVGAIPLAGVLDAIGHAPLLVVLLIFAARPNPMACVGHPRKPWPHRWVLSFAICLLGLMGLYHLAHLAAYPRGRALLSPNLLVALGLVATWCWQAVRRRGHTGGEKLAPPP</sequence>
<reference evidence="2 3" key="1">
    <citation type="submission" date="2015-05" db="EMBL/GenBank/DDBJ databases">
        <authorList>
            <person name="Tang B."/>
            <person name="Yu Y."/>
        </authorList>
    </citation>
    <scope>NUCLEOTIDE SEQUENCE [LARGE SCALE GENOMIC DNA]</scope>
    <source>
        <strain evidence="2 3">DSM 7029</strain>
    </source>
</reference>
<feature type="transmembrane region" description="Helical" evidence="1">
    <location>
        <begin position="27"/>
        <end position="49"/>
    </location>
</feature>
<proteinExistence type="predicted"/>
<dbReference type="STRING" id="413882.AAW51_1890"/>
<feature type="transmembrane region" description="Helical" evidence="1">
    <location>
        <begin position="252"/>
        <end position="284"/>
    </location>
</feature>
<feature type="transmembrane region" description="Helical" evidence="1">
    <location>
        <begin position="304"/>
        <end position="322"/>
    </location>
</feature>
<dbReference type="KEGG" id="pbh:AAW51_1890"/>
<keyword evidence="1" id="KW-0472">Membrane</keyword>
<keyword evidence="1" id="KW-1133">Transmembrane helix</keyword>
<feature type="transmembrane region" description="Helical" evidence="1">
    <location>
        <begin position="334"/>
        <end position="353"/>
    </location>
</feature>
<keyword evidence="3" id="KW-1185">Reference proteome</keyword>
<organism evidence="2 3">
    <name type="scientific">Caldimonas brevitalea</name>
    <dbReference type="NCBI Taxonomy" id="413882"/>
    <lineage>
        <taxon>Bacteria</taxon>
        <taxon>Pseudomonadati</taxon>
        <taxon>Pseudomonadota</taxon>
        <taxon>Betaproteobacteria</taxon>
        <taxon>Burkholderiales</taxon>
        <taxon>Sphaerotilaceae</taxon>
        <taxon>Caldimonas</taxon>
    </lineage>
</organism>
<evidence type="ECO:0000313" key="2">
    <source>
        <dbReference type="EMBL" id="AKJ28581.1"/>
    </source>
</evidence>
<gene>
    <name evidence="2" type="ORF">AAW51_1890</name>
</gene>
<evidence type="ECO:0000256" key="1">
    <source>
        <dbReference type="SAM" id="Phobius"/>
    </source>
</evidence>
<protein>
    <submittedName>
        <fullName evidence="2">Uncharacterized protein</fullName>
    </submittedName>
</protein>
<feature type="transmembrane region" description="Helical" evidence="1">
    <location>
        <begin position="224"/>
        <end position="245"/>
    </location>
</feature>
<dbReference type="EMBL" id="CP011371">
    <property type="protein sequence ID" value="AKJ28581.1"/>
    <property type="molecule type" value="Genomic_DNA"/>
</dbReference>
<dbReference type="Proteomes" id="UP000035352">
    <property type="component" value="Chromosome"/>
</dbReference>
<feature type="transmembrane region" description="Helical" evidence="1">
    <location>
        <begin position="155"/>
        <end position="170"/>
    </location>
</feature>
<name>A0A0G3BMJ3_9BURK</name>
<keyword evidence="1" id="KW-0812">Transmembrane</keyword>
<accession>A0A0G3BMJ3</accession>